<dbReference type="Gene3D" id="1.20.1740.10">
    <property type="entry name" value="Amino acid/polyamine transporter I"/>
    <property type="match status" value="1"/>
</dbReference>
<feature type="transmembrane region" description="Helical" evidence="9">
    <location>
        <begin position="380"/>
        <end position="401"/>
    </location>
</feature>
<name>A0ABT2HWP1_9MICO</name>
<feature type="transmembrane region" description="Helical" evidence="9">
    <location>
        <begin position="202"/>
        <end position="222"/>
    </location>
</feature>
<keyword evidence="3" id="KW-0813">Transport</keyword>
<evidence type="ECO:0000313" key="10">
    <source>
        <dbReference type="EMBL" id="MCT2042742.1"/>
    </source>
</evidence>
<feature type="transmembrane region" description="Helical" evidence="9">
    <location>
        <begin position="242"/>
        <end position="263"/>
    </location>
</feature>
<feature type="transmembrane region" description="Helical" evidence="9">
    <location>
        <begin position="357"/>
        <end position="375"/>
    </location>
</feature>
<feature type="transmembrane region" description="Helical" evidence="9">
    <location>
        <begin position="46"/>
        <end position="67"/>
    </location>
</feature>
<comment type="similarity">
    <text evidence="2">Belongs to the branched chain amino acid transporter family.</text>
</comment>
<comment type="caution">
    <text evidence="10">The sequence shown here is derived from an EMBL/GenBank/DDBJ whole genome shotgun (WGS) entry which is preliminary data.</text>
</comment>
<evidence type="ECO:0000256" key="2">
    <source>
        <dbReference type="ARBA" id="ARBA00008540"/>
    </source>
</evidence>
<protein>
    <submittedName>
        <fullName evidence="10">Branched-chain amino acid transport system II carrier protein</fullName>
    </submittedName>
</protein>
<feature type="transmembrane region" description="Helical" evidence="9">
    <location>
        <begin position="328"/>
        <end position="351"/>
    </location>
</feature>
<reference evidence="10 11" key="1">
    <citation type="submission" date="2022-04" db="EMBL/GenBank/DDBJ databases">
        <title>Human microbiome associated bacterial genomes.</title>
        <authorList>
            <person name="Sandstrom S."/>
            <person name="Salamzade R."/>
            <person name="Kalan L.R."/>
        </authorList>
    </citation>
    <scope>NUCLEOTIDE SEQUENCE [LARGE SCALE GENOMIC DNA]</scope>
    <source>
        <strain evidence="11">p3-SID1799</strain>
    </source>
</reference>
<evidence type="ECO:0000256" key="8">
    <source>
        <dbReference type="ARBA" id="ARBA00023136"/>
    </source>
</evidence>
<feature type="transmembrane region" description="Helical" evidence="9">
    <location>
        <begin position="12"/>
        <end position="34"/>
    </location>
</feature>
<keyword evidence="6" id="KW-0029">Amino-acid transport</keyword>
<keyword evidence="7 9" id="KW-1133">Transmembrane helix</keyword>
<sequence length="453" mass="46992">MSSTTREKQAGSGLTLLVASLTFGLFFGAGNLIFPASLGVQSGSATMWTTLGFLLTAVGLPIIGVIAAARSETRSLHELASRVSPGFAVFFTAALYLTIGPFFAVPRTATVSYEMGFSSLLPEGFGGWGLFLFSLVFFGLVTAAALRPGKLMDYVGKYLTPLFIVLLSAVLIAAFVAPMGAASESPIGDYASQPFAQGLLDGYNTMDALASLAFSIVILEAVRQRGVTDPKRMATAVTKGGLIAALLMAIIYSSLAYMGATATGLESRDVNGAVVLSTTANHYYGAIGMALAAAIMLVACLKTAIGLVTACSEMFAEMFPKALSQRAWVIVFSVISCALANVGLDMIIGAAVPVLRFLYPIAIMLIVLALLGPVVARKRLVYVVTITVTALASLLDIAQLAPDVPGLSSLVEVCKAVLPGYELGFGWVAPALLALAVSLVIAFASGTKRPAAA</sequence>
<dbReference type="RefSeq" id="WP_260104159.1">
    <property type="nucleotide sequence ID" value="NZ_JALXSQ010000015.1"/>
</dbReference>
<comment type="subcellular location">
    <subcellularLocation>
        <location evidence="1">Cell membrane</location>
        <topology evidence="1">Multi-pass membrane protein</topology>
    </subcellularLocation>
</comment>
<keyword evidence="11" id="KW-1185">Reference proteome</keyword>
<dbReference type="Proteomes" id="UP001525379">
    <property type="component" value="Unassembled WGS sequence"/>
</dbReference>
<feature type="transmembrane region" description="Helical" evidence="9">
    <location>
        <begin position="87"/>
        <end position="105"/>
    </location>
</feature>
<organism evidence="10 11">
    <name type="scientific">Pseudoclavibacter albus</name>
    <dbReference type="NCBI Taxonomy" id="272241"/>
    <lineage>
        <taxon>Bacteria</taxon>
        <taxon>Bacillati</taxon>
        <taxon>Actinomycetota</taxon>
        <taxon>Actinomycetes</taxon>
        <taxon>Micrococcales</taxon>
        <taxon>Microbacteriaceae</taxon>
        <taxon>Pseudoclavibacter</taxon>
    </lineage>
</organism>
<evidence type="ECO:0000256" key="7">
    <source>
        <dbReference type="ARBA" id="ARBA00022989"/>
    </source>
</evidence>
<evidence type="ECO:0000256" key="5">
    <source>
        <dbReference type="ARBA" id="ARBA00022692"/>
    </source>
</evidence>
<keyword evidence="4" id="KW-1003">Cell membrane</keyword>
<feature type="transmembrane region" description="Helical" evidence="9">
    <location>
        <begin position="158"/>
        <end position="182"/>
    </location>
</feature>
<evidence type="ECO:0000313" key="11">
    <source>
        <dbReference type="Proteomes" id="UP001525379"/>
    </source>
</evidence>
<evidence type="ECO:0000256" key="4">
    <source>
        <dbReference type="ARBA" id="ARBA00022475"/>
    </source>
</evidence>
<keyword evidence="5 9" id="KW-0812">Transmembrane</keyword>
<evidence type="ECO:0000256" key="1">
    <source>
        <dbReference type="ARBA" id="ARBA00004651"/>
    </source>
</evidence>
<dbReference type="InterPro" id="IPR004685">
    <property type="entry name" value="Brnchd-chn_aa_trnsp_Livcs"/>
</dbReference>
<feature type="transmembrane region" description="Helical" evidence="9">
    <location>
        <begin position="425"/>
        <end position="444"/>
    </location>
</feature>
<proteinExistence type="inferred from homology"/>
<gene>
    <name evidence="10" type="primary">brnQ</name>
    <name evidence="10" type="ORF">M3D15_05265</name>
</gene>
<dbReference type="Pfam" id="PF05525">
    <property type="entry name" value="Branch_AA_trans"/>
    <property type="match status" value="1"/>
</dbReference>
<feature type="transmembrane region" description="Helical" evidence="9">
    <location>
        <begin position="283"/>
        <end position="308"/>
    </location>
</feature>
<accession>A0ABT2HWP1</accession>
<evidence type="ECO:0000256" key="6">
    <source>
        <dbReference type="ARBA" id="ARBA00022970"/>
    </source>
</evidence>
<dbReference type="PANTHER" id="PTHR30588">
    <property type="entry name" value="BRANCHED-CHAIN AMINO ACID TRANSPORT SYSTEM 2 CARRIER PROTEIN"/>
    <property type="match status" value="1"/>
</dbReference>
<evidence type="ECO:0000256" key="9">
    <source>
        <dbReference type="SAM" id="Phobius"/>
    </source>
</evidence>
<evidence type="ECO:0000256" key="3">
    <source>
        <dbReference type="ARBA" id="ARBA00022448"/>
    </source>
</evidence>
<dbReference type="PANTHER" id="PTHR30588:SF0">
    <property type="entry name" value="BRANCHED-CHAIN AMINO ACID PERMEASE BRNQ"/>
    <property type="match status" value="1"/>
</dbReference>
<keyword evidence="8 9" id="KW-0472">Membrane</keyword>
<feature type="transmembrane region" description="Helical" evidence="9">
    <location>
        <begin position="125"/>
        <end position="146"/>
    </location>
</feature>
<dbReference type="NCBIfam" id="TIGR00796">
    <property type="entry name" value="livcs"/>
    <property type="match status" value="1"/>
</dbReference>
<dbReference type="EMBL" id="JALXSQ010000015">
    <property type="protein sequence ID" value="MCT2042742.1"/>
    <property type="molecule type" value="Genomic_DNA"/>
</dbReference>